<feature type="region of interest" description="Disordered" evidence="12">
    <location>
        <begin position="3604"/>
        <end position="3673"/>
    </location>
</feature>
<keyword evidence="7" id="KW-0130">Cell adhesion</keyword>
<feature type="domain" description="Cadherin" evidence="14">
    <location>
        <begin position="2958"/>
        <end position="3058"/>
    </location>
</feature>
<dbReference type="GO" id="GO:0008104">
    <property type="term" value="P:intracellular protein localization"/>
    <property type="evidence" value="ECO:0007669"/>
    <property type="project" value="UniProtKB-ARBA"/>
</dbReference>
<evidence type="ECO:0000256" key="3">
    <source>
        <dbReference type="ARBA" id="ARBA00022692"/>
    </source>
</evidence>
<dbReference type="InParanoid" id="B4LTP4"/>
<feature type="domain" description="Cadherin" evidence="14">
    <location>
        <begin position="1440"/>
        <end position="1562"/>
    </location>
</feature>
<reference evidence="15 17" key="1">
    <citation type="journal article" date="2007" name="Nature">
        <title>Evolution of genes and genomes on the Drosophila phylogeny.</title>
        <authorList>
            <consortium name="Drosophila 12 Genomes Consortium"/>
            <person name="Clark A.G."/>
            <person name="Eisen M.B."/>
            <person name="Smith D.R."/>
            <person name="Bergman C.M."/>
            <person name="Oliver B."/>
            <person name="Markow T.A."/>
            <person name="Kaufman T.C."/>
            <person name="Kellis M."/>
            <person name="Gelbart W."/>
            <person name="Iyer V.N."/>
            <person name="Pollard D.A."/>
            <person name="Sackton T.B."/>
            <person name="Larracuente A.M."/>
            <person name="Singh N.D."/>
            <person name="Abad J.P."/>
            <person name="Abt D.N."/>
            <person name="Adryan B."/>
            <person name="Aguade M."/>
            <person name="Akashi H."/>
            <person name="Anderson W.W."/>
            <person name="Aquadro C.F."/>
            <person name="Ardell D.H."/>
            <person name="Arguello R."/>
            <person name="Artieri C.G."/>
            <person name="Barbash D.A."/>
            <person name="Barker D."/>
            <person name="Barsanti P."/>
            <person name="Batterham P."/>
            <person name="Batzoglou S."/>
            <person name="Begun D."/>
            <person name="Bhutkar A."/>
            <person name="Blanco E."/>
            <person name="Bosak S.A."/>
            <person name="Bradley R.K."/>
            <person name="Brand A.D."/>
            <person name="Brent M.R."/>
            <person name="Brooks A.N."/>
            <person name="Brown R.H."/>
            <person name="Butlin R.K."/>
            <person name="Caggese C."/>
            <person name="Calvi B.R."/>
            <person name="Bernardo de Carvalho A."/>
            <person name="Caspi A."/>
            <person name="Castrezana S."/>
            <person name="Celniker S.E."/>
            <person name="Chang J.L."/>
            <person name="Chapple C."/>
            <person name="Chatterji S."/>
            <person name="Chinwalla A."/>
            <person name="Civetta A."/>
            <person name="Clifton S.W."/>
            <person name="Comeron J.M."/>
            <person name="Costello J.C."/>
            <person name="Coyne J.A."/>
            <person name="Daub J."/>
            <person name="David R.G."/>
            <person name="Delcher A.L."/>
            <person name="Delehaunty K."/>
            <person name="Do C.B."/>
            <person name="Ebling H."/>
            <person name="Edwards K."/>
            <person name="Eickbush T."/>
            <person name="Evans J.D."/>
            <person name="Filipski A."/>
            <person name="Findeiss S."/>
            <person name="Freyhult E."/>
            <person name="Fulton L."/>
            <person name="Fulton R."/>
            <person name="Garcia A.C."/>
            <person name="Gardiner A."/>
            <person name="Garfield D.A."/>
            <person name="Garvin B.E."/>
            <person name="Gibson G."/>
            <person name="Gilbert D."/>
            <person name="Gnerre S."/>
            <person name="Godfrey J."/>
            <person name="Good R."/>
            <person name="Gotea V."/>
            <person name="Gravely B."/>
            <person name="Greenberg A.J."/>
            <person name="Griffiths-Jones S."/>
            <person name="Gross S."/>
            <person name="Guigo R."/>
            <person name="Gustafson E.A."/>
            <person name="Haerty W."/>
            <person name="Hahn M.W."/>
            <person name="Halligan D.L."/>
            <person name="Halpern A.L."/>
            <person name="Halter G.M."/>
            <person name="Han M.V."/>
            <person name="Heger A."/>
            <person name="Hillier L."/>
            <person name="Hinrichs A.S."/>
            <person name="Holmes I."/>
            <person name="Hoskins R.A."/>
            <person name="Hubisz M.J."/>
            <person name="Hultmark D."/>
            <person name="Huntley M.A."/>
            <person name="Jaffe D.B."/>
            <person name="Jagadeeshan S."/>
            <person name="Jeck W.R."/>
            <person name="Johnson J."/>
            <person name="Jones C.D."/>
            <person name="Jordan W.C."/>
            <person name="Karpen G.H."/>
            <person name="Kataoka E."/>
            <person name="Keightley P.D."/>
            <person name="Kheradpour P."/>
            <person name="Kirkness E.F."/>
            <person name="Koerich L.B."/>
            <person name="Kristiansen K."/>
            <person name="Kudrna D."/>
            <person name="Kulathinal R.J."/>
            <person name="Kumar S."/>
            <person name="Kwok R."/>
            <person name="Lander E."/>
            <person name="Langley C.H."/>
            <person name="Lapoint R."/>
            <person name="Lazzaro B.P."/>
            <person name="Lee S.J."/>
            <person name="Levesque L."/>
            <person name="Li R."/>
            <person name="Lin C.F."/>
            <person name="Lin M.F."/>
            <person name="Lindblad-Toh K."/>
            <person name="Llopart A."/>
            <person name="Long M."/>
            <person name="Low L."/>
            <person name="Lozovsky E."/>
            <person name="Lu J."/>
            <person name="Luo M."/>
            <person name="Machado C.A."/>
            <person name="Makalowski W."/>
            <person name="Marzo M."/>
            <person name="Matsuda M."/>
            <person name="Matzkin L."/>
            <person name="McAllister B."/>
            <person name="McBride C.S."/>
            <person name="McKernan B."/>
            <person name="McKernan K."/>
            <person name="Mendez-Lago M."/>
            <person name="Minx P."/>
            <person name="Mollenhauer M.U."/>
            <person name="Montooth K."/>
            <person name="Mount S.M."/>
            <person name="Mu X."/>
            <person name="Myers E."/>
            <person name="Negre B."/>
            <person name="Newfeld S."/>
            <person name="Nielsen R."/>
            <person name="Noor M.A."/>
            <person name="O'Grady P."/>
            <person name="Pachter L."/>
            <person name="Papaceit M."/>
            <person name="Parisi M.J."/>
            <person name="Parisi M."/>
            <person name="Parts L."/>
            <person name="Pedersen J.S."/>
            <person name="Pesole G."/>
            <person name="Phillippy A.M."/>
            <person name="Ponting C.P."/>
            <person name="Pop M."/>
            <person name="Porcelli D."/>
            <person name="Powell J.R."/>
            <person name="Prohaska S."/>
            <person name="Pruitt K."/>
            <person name="Puig M."/>
            <person name="Quesneville H."/>
            <person name="Ram K.R."/>
            <person name="Rand D."/>
            <person name="Rasmussen M.D."/>
            <person name="Reed L.K."/>
            <person name="Reenan R."/>
            <person name="Reily A."/>
            <person name="Remington K.A."/>
            <person name="Rieger T.T."/>
            <person name="Ritchie M.G."/>
            <person name="Robin C."/>
            <person name="Rogers Y.H."/>
            <person name="Rohde C."/>
            <person name="Rozas J."/>
            <person name="Rubenfield M.J."/>
            <person name="Ruiz A."/>
            <person name="Russo S."/>
            <person name="Salzberg S.L."/>
            <person name="Sanchez-Gracia A."/>
            <person name="Saranga D.J."/>
            <person name="Sato H."/>
            <person name="Schaeffer S.W."/>
            <person name="Schatz M.C."/>
            <person name="Schlenke T."/>
            <person name="Schwartz R."/>
            <person name="Segarra C."/>
            <person name="Singh R.S."/>
            <person name="Sirot L."/>
            <person name="Sirota M."/>
            <person name="Sisneros N.B."/>
            <person name="Smith C.D."/>
            <person name="Smith T.F."/>
            <person name="Spieth J."/>
            <person name="Stage D.E."/>
            <person name="Stark A."/>
            <person name="Stephan W."/>
            <person name="Strausberg R.L."/>
            <person name="Strempel S."/>
            <person name="Sturgill D."/>
            <person name="Sutton G."/>
            <person name="Sutton G.G."/>
            <person name="Tao W."/>
            <person name="Teichmann S."/>
            <person name="Tobari Y.N."/>
            <person name="Tomimura Y."/>
            <person name="Tsolas J.M."/>
            <person name="Valente V.L."/>
            <person name="Venter E."/>
            <person name="Venter J.C."/>
            <person name="Vicario S."/>
            <person name="Vieira F.G."/>
            <person name="Vilella A.J."/>
            <person name="Villasante A."/>
            <person name="Walenz B."/>
            <person name="Wang J."/>
            <person name="Wasserman M."/>
            <person name="Watts T."/>
            <person name="Wilson D."/>
            <person name="Wilson R.K."/>
            <person name="Wing R.A."/>
            <person name="Wolfner M.F."/>
            <person name="Wong A."/>
            <person name="Wong G.K."/>
            <person name="Wu C.I."/>
            <person name="Wu G."/>
            <person name="Yamamoto D."/>
            <person name="Yang H.P."/>
            <person name="Yang S.P."/>
            <person name="Yorke J.A."/>
            <person name="Yoshida K."/>
            <person name="Zdobnov E."/>
            <person name="Zhang P."/>
            <person name="Zhang Y."/>
            <person name="Zimin A.V."/>
            <person name="Baldwin J."/>
            <person name="Abdouelleil A."/>
            <person name="Abdulkadir J."/>
            <person name="Abebe A."/>
            <person name="Abera B."/>
            <person name="Abreu J."/>
            <person name="Acer S.C."/>
            <person name="Aftuck L."/>
            <person name="Alexander A."/>
            <person name="An P."/>
            <person name="Anderson E."/>
            <person name="Anderson S."/>
            <person name="Arachi H."/>
            <person name="Azer M."/>
            <person name="Bachantsang P."/>
            <person name="Barry A."/>
            <person name="Bayul T."/>
            <person name="Berlin A."/>
            <person name="Bessette D."/>
            <person name="Bloom T."/>
            <person name="Blye J."/>
            <person name="Boguslavskiy L."/>
            <person name="Bonnet C."/>
            <person name="Boukhgalter B."/>
            <person name="Bourzgui I."/>
            <person name="Brown A."/>
            <person name="Cahill P."/>
            <person name="Channer S."/>
            <person name="Cheshatsang Y."/>
            <person name="Chuda L."/>
            <person name="Citroen M."/>
            <person name="Collymore A."/>
            <person name="Cooke P."/>
            <person name="Costello M."/>
            <person name="D'Aco K."/>
            <person name="Daza R."/>
            <person name="De Haan G."/>
            <person name="DeGray S."/>
            <person name="DeMaso C."/>
            <person name="Dhargay N."/>
            <person name="Dooley K."/>
            <person name="Dooley E."/>
            <person name="Doricent M."/>
            <person name="Dorje P."/>
            <person name="Dorjee K."/>
            <person name="Dupes A."/>
            <person name="Elong R."/>
            <person name="Falk J."/>
            <person name="Farina A."/>
            <person name="Faro S."/>
            <person name="Ferguson D."/>
            <person name="Fisher S."/>
            <person name="Foley C.D."/>
            <person name="Franke A."/>
            <person name="Friedrich D."/>
            <person name="Gadbois L."/>
            <person name="Gearin G."/>
            <person name="Gearin C.R."/>
            <person name="Giannoukos G."/>
            <person name="Goode T."/>
            <person name="Graham J."/>
            <person name="Grandbois E."/>
            <person name="Grewal S."/>
            <person name="Gyaltsen K."/>
            <person name="Hafez N."/>
            <person name="Hagos B."/>
            <person name="Hall J."/>
            <person name="Henson C."/>
            <person name="Hollinger A."/>
            <person name="Honan T."/>
            <person name="Huard M.D."/>
            <person name="Hughes L."/>
            <person name="Hurhula B."/>
            <person name="Husby M.E."/>
            <person name="Kamat A."/>
            <person name="Kanga B."/>
            <person name="Kashin S."/>
            <person name="Khazanovich D."/>
            <person name="Kisner P."/>
            <person name="Lance K."/>
            <person name="Lara M."/>
            <person name="Lee W."/>
            <person name="Lennon N."/>
            <person name="Letendre F."/>
            <person name="LeVine R."/>
            <person name="Lipovsky A."/>
            <person name="Liu X."/>
            <person name="Liu J."/>
            <person name="Liu S."/>
            <person name="Lokyitsang T."/>
            <person name="Lokyitsang Y."/>
            <person name="Lubonja R."/>
            <person name="Lui A."/>
            <person name="MacDonald P."/>
            <person name="Magnisalis V."/>
            <person name="Maru K."/>
            <person name="Matthews C."/>
            <person name="McCusker W."/>
            <person name="McDonough S."/>
            <person name="Mehta T."/>
            <person name="Meldrim J."/>
            <person name="Meneus L."/>
            <person name="Mihai O."/>
            <person name="Mihalev A."/>
            <person name="Mihova T."/>
            <person name="Mittelman R."/>
            <person name="Mlenga V."/>
            <person name="Montmayeur A."/>
            <person name="Mulrain L."/>
            <person name="Navidi A."/>
            <person name="Naylor J."/>
            <person name="Negash T."/>
            <person name="Nguyen T."/>
            <person name="Nguyen N."/>
            <person name="Nicol R."/>
            <person name="Norbu C."/>
            <person name="Norbu N."/>
            <person name="Novod N."/>
            <person name="O'Neill B."/>
            <person name="Osman S."/>
            <person name="Markiewicz E."/>
            <person name="Oyono O.L."/>
            <person name="Patti C."/>
            <person name="Phunkhang P."/>
            <person name="Pierre F."/>
            <person name="Priest M."/>
            <person name="Raghuraman S."/>
            <person name="Rege F."/>
            <person name="Reyes R."/>
            <person name="Rise C."/>
            <person name="Rogov P."/>
            <person name="Ross K."/>
            <person name="Ryan E."/>
            <person name="Settipalli S."/>
            <person name="Shea T."/>
            <person name="Sherpa N."/>
            <person name="Shi L."/>
            <person name="Shih D."/>
            <person name="Sparrow T."/>
            <person name="Spaulding J."/>
            <person name="Stalker J."/>
            <person name="Stange-Thomann N."/>
            <person name="Stavropoulos S."/>
            <person name="Stone C."/>
            <person name="Strader C."/>
            <person name="Tesfaye S."/>
            <person name="Thomson T."/>
            <person name="Thoulutsang Y."/>
            <person name="Thoulutsang D."/>
            <person name="Topham K."/>
            <person name="Topping I."/>
            <person name="Tsamla T."/>
            <person name="Vassiliev H."/>
            <person name="Vo A."/>
            <person name="Wangchuk T."/>
            <person name="Wangdi T."/>
            <person name="Weiand M."/>
            <person name="Wilkinson J."/>
            <person name="Wilson A."/>
            <person name="Yadav S."/>
            <person name="Young G."/>
            <person name="Yu Q."/>
            <person name="Zembek L."/>
            <person name="Zhong D."/>
            <person name="Zimmer A."/>
            <person name="Zwirko Z."/>
            <person name="Jaffe D.B."/>
            <person name="Alvarez P."/>
            <person name="Brockman W."/>
            <person name="Butler J."/>
            <person name="Chin C."/>
            <person name="Gnerre S."/>
            <person name="Grabherr M."/>
            <person name="Kleber M."/>
            <person name="Mauceli E."/>
            <person name="MacCallum I."/>
        </authorList>
    </citation>
    <scope>NUCLEOTIDE SEQUENCE [LARGE SCALE GENOMIC DNA]</scope>
    <source>
        <strain evidence="15">TSC#15010-1051.87</strain>
        <strain evidence="17">Tucson 15010-1051.87</strain>
    </source>
</reference>
<dbReference type="FunFam" id="2.60.40.60:FF:000236">
    <property type="entry name" value="Dachsous, isoform B"/>
    <property type="match status" value="1"/>
</dbReference>
<feature type="region of interest" description="Disordered" evidence="12">
    <location>
        <begin position="3263"/>
        <end position="3324"/>
    </location>
</feature>
<feature type="domain" description="Cadherin" evidence="14">
    <location>
        <begin position="884"/>
        <end position="987"/>
    </location>
</feature>
<dbReference type="GO" id="GO:0007163">
    <property type="term" value="P:establishment or maintenance of cell polarity"/>
    <property type="evidence" value="ECO:0007669"/>
    <property type="project" value="UniProtKB-ARBA"/>
</dbReference>
<gene>
    <name evidence="15" type="primary">Dvir\GJ19658</name>
    <name evidence="15" type="ORF">Dvir_GJ19658</name>
</gene>
<feature type="region of interest" description="Disordered" evidence="12">
    <location>
        <begin position="1882"/>
        <end position="1901"/>
    </location>
</feature>
<comment type="subcellular location">
    <subcellularLocation>
        <location evidence="1">Cell membrane</location>
        <topology evidence="1">Single-pass type I membrane protein</topology>
    </subcellularLocation>
</comment>
<feature type="domain" description="Cadherin" evidence="14">
    <location>
        <begin position="772"/>
        <end position="883"/>
    </location>
</feature>
<dbReference type="SMART" id="SM00112">
    <property type="entry name" value="CA"/>
    <property type="match status" value="27"/>
</dbReference>
<feature type="domain" description="Cadherin" evidence="14">
    <location>
        <begin position="1563"/>
        <end position="1679"/>
    </location>
</feature>
<dbReference type="InterPro" id="IPR020894">
    <property type="entry name" value="Cadherin_CS"/>
</dbReference>
<dbReference type="FunFam" id="2.60.40.60:FF:000033">
    <property type="entry name" value="FAT atypical cadherin 1"/>
    <property type="match status" value="1"/>
</dbReference>
<feature type="domain" description="Cadherin" evidence="14">
    <location>
        <begin position="343"/>
        <end position="449"/>
    </location>
</feature>
<evidence type="ECO:0000256" key="7">
    <source>
        <dbReference type="ARBA" id="ARBA00022889"/>
    </source>
</evidence>
<accession>B4LTP4</accession>
<dbReference type="InterPro" id="IPR015919">
    <property type="entry name" value="Cadherin-like_sf"/>
</dbReference>
<dbReference type="FunFam" id="2.60.40.60:FF:000414">
    <property type="entry name" value="Dachsous, isoform B"/>
    <property type="match status" value="1"/>
</dbReference>
<dbReference type="PANTHER" id="PTHR24026">
    <property type="entry name" value="FAT ATYPICAL CADHERIN-RELATED"/>
    <property type="match status" value="1"/>
</dbReference>
<keyword evidence="4" id="KW-0732">Signal</keyword>
<keyword evidence="17" id="KW-1185">Reference proteome</keyword>
<evidence type="ECO:0000313" key="16">
    <source>
        <dbReference type="EMBL" id="KRF81978.1"/>
    </source>
</evidence>
<dbReference type="PROSITE" id="PS00232">
    <property type="entry name" value="CADHERIN_1"/>
    <property type="match status" value="17"/>
</dbReference>
<feature type="compositionally biased region" description="Low complexity" evidence="12">
    <location>
        <begin position="3614"/>
        <end position="3636"/>
    </location>
</feature>
<dbReference type="GO" id="GO:0007156">
    <property type="term" value="P:homophilic cell adhesion via plasma membrane adhesion molecules"/>
    <property type="evidence" value="ECO:0007669"/>
    <property type="project" value="InterPro"/>
</dbReference>
<feature type="domain" description="Cadherin" evidence="14">
    <location>
        <begin position="1332"/>
        <end position="1439"/>
    </location>
</feature>
<feature type="compositionally biased region" description="Polar residues" evidence="12">
    <location>
        <begin position="3662"/>
        <end position="3673"/>
    </location>
</feature>
<feature type="compositionally biased region" description="Gly residues" evidence="12">
    <location>
        <begin position="3263"/>
        <end position="3273"/>
    </location>
</feature>
<dbReference type="GO" id="GO:0009887">
    <property type="term" value="P:animal organ morphogenesis"/>
    <property type="evidence" value="ECO:0007669"/>
    <property type="project" value="UniProtKB-ARBA"/>
</dbReference>
<dbReference type="FunFam" id="2.60.40.60:FF:000060">
    <property type="entry name" value="Putative cadherin-23"/>
    <property type="match status" value="1"/>
</dbReference>
<evidence type="ECO:0000256" key="11">
    <source>
        <dbReference type="PROSITE-ProRule" id="PRU00043"/>
    </source>
</evidence>
<dbReference type="HOGENOM" id="CLU_000265_2_0_1"/>
<dbReference type="Proteomes" id="UP000008792">
    <property type="component" value="Unassembled WGS sequence"/>
</dbReference>
<dbReference type="CDD" id="cd11304">
    <property type="entry name" value="Cadherin_repeat"/>
    <property type="match status" value="27"/>
</dbReference>
<dbReference type="GO" id="GO:0001736">
    <property type="term" value="P:establishment of planar polarity"/>
    <property type="evidence" value="ECO:0007669"/>
    <property type="project" value="UniProtKB-ARBA"/>
</dbReference>
<evidence type="ECO:0000256" key="5">
    <source>
        <dbReference type="ARBA" id="ARBA00022737"/>
    </source>
</evidence>
<feature type="domain" description="Cadherin" evidence="14">
    <location>
        <begin position="462"/>
        <end position="560"/>
    </location>
</feature>
<dbReference type="GO" id="GO:0005509">
    <property type="term" value="F:calcium ion binding"/>
    <property type="evidence" value="ECO:0007669"/>
    <property type="project" value="UniProtKB-UniRule"/>
</dbReference>
<feature type="region of interest" description="Disordered" evidence="12">
    <location>
        <begin position="2331"/>
        <end position="2357"/>
    </location>
</feature>
<feature type="domain" description="Cadherin" evidence="14">
    <location>
        <begin position="2408"/>
        <end position="2513"/>
    </location>
</feature>
<dbReference type="FunFam" id="2.60.40.60:FF:000102">
    <property type="entry name" value="Dachsous cadherin-related 1b"/>
    <property type="match status" value="1"/>
</dbReference>
<dbReference type="InterPro" id="IPR027397">
    <property type="entry name" value="Catenin-bd_sf"/>
</dbReference>
<evidence type="ECO:0000313" key="15">
    <source>
        <dbReference type="EMBL" id="EDW65017.2"/>
    </source>
</evidence>
<dbReference type="Gene3D" id="2.60.40.60">
    <property type="entry name" value="Cadherins"/>
    <property type="match status" value="27"/>
</dbReference>
<evidence type="ECO:0000256" key="10">
    <source>
        <dbReference type="ARBA" id="ARBA00023180"/>
    </source>
</evidence>
<dbReference type="InterPro" id="IPR002126">
    <property type="entry name" value="Cadherin-like_dom"/>
</dbReference>
<dbReference type="FunFam" id="2.60.40.60:FF:000081">
    <property type="entry name" value="protocadherin Fat 4"/>
    <property type="match status" value="1"/>
</dbReference>
<dbReference type="EMBL" id="CH940649">
    <property type="protein sequence ID" value="KRF81978.1"/>
    <property type="molecule type" value="Genomic_DNA"/>
</dbReference>
<evidence type="ECO:0000256" key="2">
    <source>
        <dbReference type="ARBA" id="ARBA00022475"/>
    </source>
</evidence>
<dbReference type="SUPFAM" id="SSF49313">
    <property type="entry name" value="Cadherin-like"/>
    <property type="match status" value="27"/>
</dbReference>
<protein>
    <submittedName>
        <fullName evidence="15">Uncharacterized protein, isoform A</fullName>
    </submittedName>
    <submittedName>
        <fullName evidence="16">Uncharacterized protein, isoform B</fullName>
    </submittedName>
</protein>
<dbReference type="Pfam" id="PF00028">
    <property type="entry name" value="Cadherin"/>
    <property type="match status" value="25"/>
</dbReference>
<feature type="domain" description="Cadherin" evidence="14">
    <location>
        <begin position="2513"/>
        <end position="2617"/>
    </location>
</feature>
<feature type="domain" description="Cadherin" evidence="14">
    <location>
        <begin position="2644"/>
        <end position="2734"/>
    </location>
</feature>
<keyword evidence="2" id="KW-1003">Cell membrane</keyword>
<dbReference type="FunFam" id="2.60.40.60:FF:000211">
    <property type="entry name" value="Dachsous cadherin-related 2"/>
    <property type="match status" value="1"/>
</dbReference>
<dbReference type="FunFam" id="2.60.40.60:FF:000004">
    <property type="entry name" value="Protocadherin 1 gamma 2"/>
    <property type="match status" value="1"/>
</dbReference>
<proteinExistence type="predicted"/>
<dbReference type="FunFam" id="2.60.40.60:FF:000116">
    <property type="entry name" value="Dachsous cadherin-related 2"/>
    <property type="match status" value="1"/>
</dbReference>
<organism evidence="15 17">
    <name type="scientific">Drosophila virilis</name>
    <name type="common">Fruit fly</name>
    <dbReference type="NCBI Taxonomy" id="7244"/>
    <lineage>
        <taxon>Eukaryota</taxon>
        <taxon>Metazoa</taxon>
        <taxon>Ecdysozoa</taxon>
        <taxon>Arthropoda</taxon>
        <taxon>Hexapoda</taxon>
        <taxon>Insecta</taxon>
        <taxon>Pterygota</taxon>
        <taxon>Neoptera</taxon>
        <taxon>Endopterygota</taxon>
        <taxon>Diptera</taxon>
        <taxon>Brachycera</taxon>
        <taxon>Muscomorpha</taxon>
        <taxon>Ephydroidea</taxon>
        <taxon>Drosophilidae</taxon>
        <taxon>Drosophila</taxon>
    </lineage>
</organism>
<feature type="domain" description="Cadherin" evidence="14">
    <location>
        <begin position="988"/>
        <end position="1103"/>
    </location>
</feature>
<evidence type="ECO:0000256" key="4">
    <source>
        <dbReference type="ARBA" id="ARBA00022729"/>
    </source>
</evidence>
<feature type="domain" description="Cadherin" evidence="14">
    <location>
        <begin position="1797"/>
        <end position="1924"/>
    </location>
</feature>
<dbReference type="FunFam" id="2.60.40.60:FF:000092">
    <property type="entry name" value="Protocadherin 8"/>
    <property type="match status" value="2"/>
</dbReference>
<feature type="domain" description="Cadherin" evidence="14">
    <location>
        <begin position="1104"/>
        <end position="1227"/>
    </location>
</feature>
<keyword evidence="5" id="KW-0677">Repeat</keyword>
<keyword evidence="9 13" id="KW-0472">Membrane</keyword>
<feature type="compositionally biased region" description="Low complexity" evidence="12">
    <location>
        <begin position="3302"/>
        <end position="3316"/>
    </location>
</feature>
<name>B4LTP4_DROVI</name>
<feature type="domain" description="Cadherin" evidence="14">
    <location>
        <begin position="1228"/>
        <end position="1330"/>
    </location>
</feature>
<feature type="domain" description="Cadherin" evidence="14">
    <location>
        <begin position="1926"/>
        <end position="2029"/>
    </location>
</feature>
<evidence type="ECO:0000256" key="8">
    <source>
        <dbReference type="ARBA" id="ARBA00022989"/>
    </source>
</evidence>
<feature type="region of interest" description="Disordered" evidence="12">
    <location>
        <begin position="1"/>
        <end position="48"/>
    </location>
</feature>
<evidence type="ECO:0000256" key="9">
    <source>
        <dbReference type="ARBA" id="ARBA00023136"/>
    </source>
</evidence>
<feature type="domain" description="Cadherin" evidence="14">
    <location>
        <begin position="3076"/>
        <end position="3164"/>
    </location>
</feature>
<feature type="region of interest" description="Disordered" evidence="12">
    <location>
        <begin position="3524"/>
        <end position="3557"/>
    </location>
</feature>
<dbReference type="Gene3D" id="4.10.900.10">
    <property type="entry name" value="TCF3-CBD (Catenin binding domain)"/>
    <property type="match status" value="1"/>
</dbReference>
<feature type="compositionally biased region" description="Low complexity" evidence="12">
    <location>
        <begin position="38"/>
        <end position="48"/>
    </location>
</feature>
<feature type="domain" description="Cadherin" evidence="14">
    <location>
        <begin position="1686"/>
        <end position="1796"/>
    </location>
</feature>
<keyword evidence="10" id="KW-0325">Glycoprotein</keyword>
<dbReference type="FunCoup" id="B4LTP4">
    <property type="interactions" value="128"/>
</dbReference>
<dbReference type="FunFam" id="2.60.40.60:FF:000140">
    <property type="entry name" value="Dachsous cadherin-related 1"/>
    <property type="match status" value="1"/>
</dbReference>
<dbReference type="FunFam" id="2.60.40.60:FF:000020">
    <property type="entry name" value="Dachsous cadherin-related 1b"/>
    <property type="match status" value="4"/>
</dbReference>
<evidence type="ECO:0000256" key="6">
    <source>
        <dbReference type="ARBA" id="ARBA00022837"/>
    </source>
</evidence>
<reference evidence="15" key="2">
    <citation type="journal article" date="2008" name="Bioinformatics">
        <title>Assembly reconciliation.</title>
        <authorList>
            <person name="Zimin A.V."/>
            <person name="Smith D.R."/>
            <person name="Sutton G."/>
            <person name="Yorke J.A."/>
        </authorList>
    </citation>
    <scope>NUCLEOTIDE SEQUENCE</scope>
    <source>
        <strain evidence="15">TSC#15010-1051.87</strain>
    </source>
</reference>
<feature type="domain" description="Cadherin" evidence="14">
    <location>
        <begin position="2030"/>
        <end position="2134"/>
    </location>
</feature>
<keyword evidence="6 11" id="KW-0106">Calcium</keyword>
<dbReference type="GO" id="GO:0048731">
    <property type="term" value="P:system development"/>
    <property type="evidence" value="ECO:0007669"/>
    <property type="project" value="UniProtKB-ARBA"/>
</dbReference>
<feature type="region of interest" description="Disordered" evidence="12">
    <location>
        <begin position="3368"/>
        <end position="3387"/>
    </location>
</feature>
<dbReference type="eggNOG" id="KOG3594">
    <property type="taxonomic scope" value="Eukaryota"/>
</dbReference>
<dbReference type="PRINTS" id="PR00205">
    <property type="entry name" value="CADHERIN"/>
</dbReference>
<feature type="domain" description="Cadherin" evidence="14">
    <location>
        <begin position="561"/>
        <end position="667"/>
    </location>
</feature>
<evidence type="ECO:0000259" key="14">
    <source>
        <dbReference type="PROSITE" id="PS50268"/>
    </source>
</evidence>
<dbReference type="FunFam" id="2.60.40.60:FF:000226">
    <property type="entry name" value="Dachsous, isoform B"/>
    <property type="match status" value="1"/>
</dbReference>
<dbReference type="EMBL" id="CH940649">
    <property type="protein sequence ID" value="EDW65017.2"/>
    <property type="molecule type" value="Genomic_DNA"/>
</dbReference>
<evidence type="ECO:0000313" key="17">
    <source>
        <dbReference type="Proteomes" id="UP000008792"/>
    </source>
</evidence>
<dbReference type="SMR" id="B4LTP4"/>
<sequence length="3673" mass="396117">MLGSYHAAATTRRIPKRRQTETAKATESPKKPNEMHTSSSYSSSASSVNSNNNNNIIICRSSKANTSRRATPRTPQKDYTMFHRCRRRNRHSSRSSLPAINSNNNMSWTLFWLLLVSCSQLFGCSAAGSAGDKQQHERRLEVFEGVPIGHQIGYIGDFDSIDSGPPYIIVANPGVETDLAIDHISGEIRTKVRLDRETRASYGLVAIPMSGLNVRVVVIVRDENDNAPTFPQPAMHIEFPENTPREVKRTLLPARDLDLEPYNTQRYNIVSGNVNDAFRLSSHRERDGVLYLDLQISGFLDRETTPAYSLLIEALDGGTPPLRGLMTVNITIQDVNDNQPIFNQSRYFATVPENATVGTSVLQVYASDTDADENGLVEYAINRRQSDKEQMFRIDARTGAVYINKPLDFETKELHELVVVAKDHGEQPLETTAFVSIRVTDVNDNQPTINVIFLSEDASPKISESAQPGEFVARISVHDPDSKTEYANVNVSLKGGDGHFALTTRDNSIYLVIVNLPLDREATSNYTLSVVATDKGTPPLHASKSIFLRVTDVNDNAPEFEQDVYHANVMEVADPGTSVLQVLARDRDEGTNAALSYALADTPDTHAQWFQIDAQTGLITTRSHIDCETEPVPQLTIIARDGGQPPLSSTATVLVTIHDVNDNEPIFDQSFYNVSVAENEPVGRCILKVSASDPDCGVNAMVNYTLGEGFKHLTEFEVRSASGEICIAGELDYERRNSYEFPVLATDRGGLSTTAMIKLQLTDVNDNRPVFYPREYNVSLRESGPAQAGGTPMPIVAVVATDPDAGSFGQVSYRIVAGNEAGIFRIDRASGEIFVIRPDMLSVRTQAMHMLNISATDGGGLRTSTDAVVFLSIIDAQQRPPIFEKARYNYYVKEDVPRGTVVGSVIATSSDTAQRSPVRYSIYSGDPDGYFSIEPTSGNIRIAHPLDHEAKAQVLLNIQATSGEPPVYGHTQVNIEVEDVNDNAPEFETSMVRISVPENAELGAPLFAAHAHDKDSGSSGQVTYSLKGNATQQHVKALAAGSAPLFAIDARSGHLVLSRHLDYETAQRHSLIVTATDAGLPPLSADLSILVDVQDVNDNPPVFERDEYAVNVSESRAINAQIIQVNASDLDTGNNARITYRIVDAGTDNASQSLASVGGGGSDADLAQHFGIFPNSGWIYLRAALDRESRDRYELTVLATDNGTPAAHARARVLVRVLDANDNDPKFQRESYEFRIEENLRRGAVVGVVSASDADLGENAAIRYSLLPANSSFQVHPVTGEISTREPLDREMRELYDLMVEARDQGTPTRSARAPVRVHVTDVNDNAPEIADPQEDVVSVREEQPPGTEVVRIRAIDRDHGQNASINYSLLKGRDSDGHGLFSIDANTGLIRTRVMLDHEERSIYRLAVAATDGGNPPKQTLRMLRVEVLDLNDNRPTFTSSSLVFRVREDAVVGHVVGSISPNERSAELPPVNGNSLDELGDQLCVTYTLNPLSKDLIEGAFDIDRNTGNLVVARQLDRELQSEFRLEIRALDTSASNNPQSSAITVKIEVADVNDNAPRWPKDPIELEVSESLPVGAILHNFTATDADSGTNGELQYRLLRYTPQLNESLEQISPLFALDSLTGSLSLQAPLDFESLQEYLLIVQALDQSSNVTERLQTSVTVRLRILDANDNAPQFVVPSRSAGGAATVYVSDATRIGELVTHIVAVDSDAGENGRISYDIVSGNGEGRFRIKPQSGIIELAKTLPPASEQLDKTGRFMLTIRASDHGAPTAQQTTLSLQLLVQGSHSNPPRFLQAVYQATILENVPSGSFVLQVAAKAFHGADNANLSYEIPTGVAADHFHVDWQRGIVTTRGQFDRETHSQYTLPIYVRDANRMAATPTSAIRKQRSSESNSEPASGQHFDVATLIITIGDVNDNAPEFRPGACYGLSVPENSESSVIHTVVASDLDEGANAEIVYSIIGGNLGNKFNIDARTGELSARSLDREQHARYTLQLQASDRGQPITQQGHCNISVFVEDQNDNEPRFELSKYMASVPEDAAIGSSVLSIKASDADLGVNSRLVYSLANETQWQFAIDSKSGLITTVGKLDRELQSSYSFMVLATDCGRYEVRSGSVAVQINVLDINDNKPIFERYPYSGQVAALIQPGQTLLKVQAHDADQGANGELLYALKADSTLTTPAMRSKFRINPNTGALSATQSLASETGRLLQLEVIARDKGNPPQSSVGLIELLVGEPNPVAPALHFQNETYRTKLRENSPAGTRLLHVAAVRSDGRRQKLNFSFGAGNDEGIFTLDAGTGEIRVANPQLLDYDRYATPTLAPLSRGRAMHYEQTEQTEQTEQHQPDNTNSSRSQRALAQSSFALAATQPHELRLVLVARTTEAPFLSSYAELVVELEDENDNSPQFSQRQFVATAWEGNSKGTFVAQVQAFDADEGANARLRYHIVDGNHDNAFVIEPAFSGIVRTNIVLDREIRDVYSLKIIATDEGVPQMTGTSTIRVHIVDVNDNQPTFPPNNVVSVSEATELGAVIASLSANDVDTYPTLTYRLGSDSAVEMENLSLFGLDRYSGKLVLKRRLDYEQQQEYQLEIIASDAAHEARTTLTVRVTDENDNAPRFLAERPPAYFALLPAATELLESSSSMDVELLSVNATDADAEGRNSQLSYHIEPPLAGFSIHATTGVVSVNISQLSAAVSSSGDYFLSIVARDAGKPQLSGNTLLRVQPGDSGSGRQQFQQTQYRAQISEAAPLGAVVLQLGHDVRDQAFSIAAGNEEQAFELLPNKALVLVKPLDRERNDLYKLQLQLSQAGNTASSSSSSNSSAGITVFVSVLDANDNAPIFDPSAKYEAEISELAPLRYSIAQLVAIDADQENTPNSEVVYDISSGNDEHMFTIDLVSGVLFVNNRLDYDSGAISYELIIRACDSHQPRPLCSLQRFQLSLHDENDNAPQFPLGEYVHFLAENEPLGSSVFRGQASDLDRGAFGQLNYSLVPADDVDDDSSWRLFRVDAVTGIVSSAAVFDYEQRQRYHLQLRASDMGGRSARVAVRIEIESRDEFTPQFTERTYRFVLPASAALPLGFVVGQVTATDADSGADGRVVYQLSAPHSHFKVNRSSGAVLIKRKLDDSLIDDGRDISLVISASSGRHNSLTNMTVVEIALDPLAHPNTNLASIGSAGGAAGAGAAGAGGSSGGPSDWIVALLVTLLLILCAAAGIFLFIHMRSRRPRNAVKPHLSSETVGVGNSNSYVDPSAFDTMPIRGGGSGMTAAGGGAGGGAVASGQFAPPKYDEIPPFGPHAGSSGAATTSELSGSEQSGSSGRGSAEDDGEDEEIRMINEGPLSHRAGAGAGSDDGRISDISVQNTQEYLARLGIVDHDPSGGGGTGGASSMAGSSHPMPMTMPMPTLHMFDADETARSDITNLIYAKLNDVAGGAGSERGSSADDAATTAGSIGTVGHGHGHGVMASYGEVPVPVPVVVGGSNVGGSLSSIVHSEEELTGSYNWDYLLDWGPQYQPLAHVFSEIARLKDDTMSEHSGHSGSGASSSAKSKQSLAHSSHSSAGAGSVVLKAPPAHIPPPLLTNVAPRAINLPALGNAVGGLRLPPHLSMSGLPRSPIGHEASGGFSTSSAMSPSFSPSLSPLATRSPSISPLGGPATHMSHVSLPRHAPQPSQRANVGTRM</sequence>
<feature type="transmembrane region" description="Helical" evidence="13">
    <location>
        <begin position="3193"/>
        <end position="3215"/>
    </location>
</feature>
<dbReference type="PANTHER" id="PTHR24026:SF126">
    <property type="entry name" value="PROTOCADHERIN FAT 4"/>
    <property type="match status" value="1"/>
</dbReference>
<dbReference type="PROSITE" id="PS50268">
    <property type="entry name" value="CADHERIN_2"/>
    <property type="match status" value="27"/>
</dbReference>
<feature type="domain" description="Cadherin" evidence="14">
    <location>
        <begin position="2735"/>
        <end position="2839"/>
    </location>
</feature>
<reference evidence="15" key="3">
    <citation type="submission" date="2008-06" db="EMBL/GenBank/DDBJ databases">
        <authorList>
            <consortium name="FlyBase"/>
        </authorList>
    </citation>
    <scope>NUCLEOTIDE SEQUENCE</scope>
    <source>
        <strain evidence="15">TSC#15010-1051.87</strain>
    </source>
</reference>
<keyword evidence="8 13" id="KW-1133">Transmembrane helix</keyword>
<feature type="domain" description="Cadherin" evidence="14">
    <location>
        <begin position="2135"/>
        <end position="2245"/>
    </location>
</feature>
<dbReference type="FunFam" id="2.60.40.60:FF:000290">
    <property type="entry name" value="Dachsous, isoform B"/>
    <property type="match status" value="1"/>
</dbReference>
<keyword evidence="3 13" id="KW-0812">Transmembrane</keyword>
<dbReference type="STRING" id="7244.B4LTP4"/>
<dbReference type="FunFam" id="2.60.40.60:FF:000353">
    <property type="entry name" value="Dachsous, isoform B"/>
    <property type="match status" value="1"/>
</dbReference>
<feature type="domain" description="Cadherin" evidence="14">
    <location>
        <begin position="231"/>
        <end position="342"/>
    </location>
</feature>
<dbReference type="OrthoDB" id="6252479at2759"/>
<feature type="domain" description="Cadherin" evidence="14">
    <location>
        <begin position="2841"/>
        <end position="2949"/>
    </location>
</feature>
<evidence type="ECO:0000256" key="13">
    <source>
        <dbReference type="SAM" id="Phobius"/>
    </source>
</evidence>
<evidence type="ECO:0000256" key="1">
    <source>
        <dbReference type="ARBA" id="ARBA00004251"/>
    </source>
</evidence>
<evidence type="ECO:0000256" key="12">
    <source>
        <dbReference type="SAM" id="MobiDB-lite"/>
    </source>
</evidence>
<feature type="compositionally biased region" description="Polar residues" evidence="12">
    <location>
        <begin position="1882"/>
        <end position="1900"/>
    </location>
</feature>
<feature type="domain" description="Cadherin" evidence="14">
    <location>
        <begin position="668"/>
        <end position="771"/>
    </location>
</feature>
<feature type="domain" description="Cadherin" evidence="14">
    <location>
        <begin position="2248"/>
        <end position="2407"/>
    </location>
</feature>
<feature type="compositionally biased region" description="Low complexity" evidence="12">
    <location>
        <begin position="3534"/>
        <end position="3557"/>
    </location>
</feature>
<feature type="domain" description="Cadherin" evidence="14">
    <location>
        <begin position="134"/>
        <end position="230"/>
    </location>
</feature>
<dbReference type="GO" id="GO:0005886">
    <property type="term" value="C:plasma membrane"/>
    <property type="evidence" value="ECO:0007669"/>
    <property type="project" value="UniProtKB-SubCell"/>
</dbReference>